<dbReference type="STRING" id="1189621.A3SI_03058"/>
<proteinExistence type="predicted"/>
<accession>I5C9J3</accession>
<evidence type="ECO:0000313" key="1">
    <source>
        <dbReference type="EMBL" id="EIM78495.1"/>
    </source>
</evidence>
<evidence type="ECO:0000313" key="2">
    <source>
        <dbReference type="Proteomes" id="UP000005551"/>
    </source>
</evidence>
<reference evidence="1 2" key="1">
    <citation type="submission" date="2012-05" db="EMBL/GenBank/DDBJ databases">
        <title>Genome sequence of Nitritalea halalkaliphila LW7.</title>
        <authorList>
            <person name="Jangir P.K."/>
            <person name="Singh A."/>
            <person name="Shivaji S."/>
            <person name="Sharma R."/>
        </authorList>
    </citation>
    <scope>NUCLEOTIDE SEQUENCE [LARGE SCALE GENOMIC DNA]</scope>
    <source>
        <strain evidence="1 2">LW7</strain>
    </source>
</reference>
<name>I5C9J3_9BACT</name>
<dbReference type="InterPro" id="IPR025634">
    <property type="entry name" value="DUF4292"/>
</dbReference>
<comment type="caution">
    <text evidence="1">The sequence shown here is derived from an EMBL/GenBank/DDBJ whole genome shotgun (WGS) entry which is preliminary data.</text>
</comment>
<dbReference type="Proteomes" id="UP000005551">
    <property type="component" value="Unassembled WGS sequence"/>
</dbReference>
<dbReference type="OrthoDB" id="849114at2"/>
<gene>
    <name evidence="1" type="ORF">A3SI_03058</name>
</gene>
<keyword evidence="2" id="KW-1185">Reference proteome</keyword>
<protein>
    <recommendedName>
        <fullName evidence="3">DUF4292 domain-containing protein</fullName>
    </recommendedName>
</protein>
<dbReference type="RefSeq" id="WP_009053497.1">
    <property type="nucleotide sequence ID" value="NZ_AJYA01000005.1"/>
</dbReference>
<evidence type="ECO:0008006" key="3">
    <source>
        <dbReference type="Google" id="ProtNLM"/>
    </source>
</evidence>
<dbReference type="EMBL" id="AJYA01000005">
    <property type="protein sequence ID" value="EIM78495.1"/>
    <property type="molecule type" value="Genomic_DNA"/>
</dbReference>
<dbReference type="PROSITE" id="PS51257">
    <property type="entry name" value="PROKAR_LIPOPROTEIN"/>
    <property type="match status" value="1"/>
</dbReference>
<dbReference type="AlphaFoldDB" id="I5C9J3"/>
<organism evidence="1 2">
    <name type="scientific">Nitritalea halalkaliphila LW7</name>
    <dbReference type="NCBI Taxonomy" id="1189621"/>
    <lineage>
        <taxon>Bacteria</taxon>
        <taxon>Pseudomonadati</taxon>
        <taxon>Bacteroidota</taxon>
        <taxon>Cytophagia</taxon>
        <taxon>Cytophagales</taxon>
        <taxon>Cyclobacteriaceae</taxon>
        <taxon>Nitritalea</taxon>
    </lineage>
</organism>
<dbReference type="Pfam" id="PF14125">
    <property type="entry name" value="DUF4292"/>
    <property type="match status" value="1"/>
</dbReference>
<sequence length="244" mass="27827">MNKAIAFFLLLGLVLGGCAKRASLFTADQAMETFNPAVLDYTYLSAKGRFVIEEPNGKTTRGSITIRAEKDEKLWFSLTPGLGVEALRGLIDGDRIFLRDRLNGENIAMSFEEFADRYGLRLSLELFQNILFANIPYPFSFEDRLIRLSKTFELTQVRDKVRYHTRVNTLHGKAEEISTTSLENKGSLLVSYKRIEDLEGQPFPGEMLLKLSLRLDGQRQNSIFHLDITKVTLETEPLSFPFQY</sequence>